<feature type="non-terminal residue" evidence="2">
    <location>
        <position position="130"/>
    </location>
</feature>
<name>C5M1G1_PERM5</name>
<dbReference type="PANTHER" id="PTHR22878:SF68">
    <property type="entry name" value="DYNEIN HEAVY CHAIN 6, AXONEMAL-LIKE"/>
    <property type="match status" value="1"/>
</dbReference>
<gene>
    <name evidence="2" type="ORF">Pmar_PMAR002807</name>
</gene>
<dbReference type="Gene3D" id="3.40.50.300">
    <property type="entry name" value="P-loop containing nucleotide triphosphate hydrolases"/>
    <property type="match status" value="1"/>
</dbReference>
<evidence type="ECO:0000259" key="1">
    <source>
        <dbReference type="Pfam" id="PF12781"/>
    </source>
</evidence>
<dbReference type="InterPro" id="IPR035706">
    <property type="entry name" value="AAA_9"/>
</dbReference>
<dbReference type="InParanoid" id="C5M1G1"/>
<dbReference type="OrthoDB" id="537704at2759"/>
<accession>C5M1G1</accession>
<dbReference type="GO" id="GO:0045505">
    <property type="term" value="F:dynein intermediate chain binding"/>
    <property type="evidence" value="ECO:0007669"/>
    <property type="project" value="InterPro"/>
</dbReference>
<dbReference type="RefSeq" id="XP_002764464.1">
    <property type="nucleotide sequence ID" value="XM_002764418.1"/>
</dbReference>
<dbReference type="AlphaFoldDB" id="C5M1G1"/>
<organism evidence="3">
    <name type="scientific">Perkinsus marinus (strain ATCC 50983 / TXsc)</name>
    <dbReference type="NCBI Taxonomy" id="423536"/>
    <lineage>
        <taxon>Eukaryota</taxon>
        <taxon>Sar</taxon>
        <taxon>Alveolata</taxon>
        <taxon>Perkinsozoa</taxon>
        <taxon>Perkinsea</taxon>
        <taxon>Perkinsida</taxon>
        <taxon>Perkinsidae</taxon>
        <taxon>Perkinsus</taxon>
    </lineage>
</organism>
<dbReference type="GO" id="GO:0051959">
    <property type="term" value="F:dynein light intermediate chain binding"/>
    <property type="evidence" value="ECO:0007669"/>
    <property type="project" value="InterPro"/>
</dbReference>
<dbReference type="GO" id="GO:0030286">
    <property type="term" value="C:dynein complex"/>
    <property type="evidence" value="ECO:0007669"/>
    <property type="project" value="InterPro"/>
</dbReference>
<dbReference type="Proteomes" id="UP000007800">
    <property type="component" value="Unassembled WGS sequence"/>
</dbReference>
<protein>
    <submittedName>
        <fullName evidence="2">Dynein heavy chain, putative</fullName>
    </submittedName>
</protein>
<dbReference type="GO" id="GO:0007018">
    <property type="term" value="P:microtubule-based movement"/>
    <property type="evidence" value="ECO:0007669"/>
    <property type="project" value="InterPro"/>
</dbReference>
<dbReference type="Pfam" id="PF12781">
    <property type="entry name" value="AAA_9"/>
    <property type="match status" value="1"/>
</dbReference>
<feature type="domain" description="Dynein heavy chain ATP-binding dynein motor region" evidence="1">
    <location>
        <begin position="9"/>
        <end position="130"/>
    </location>
</feature>
<dbReference type="InterPro" id="IPR027417">
    <property type="entry name" value="P-loop_NTPase"/>
</dbReference>
<dbReference type="EMBL" id="GG687401">
    <property type="protein sequence ID" value="EEQ97181.1"/>
    <property type="molecule type" value="Genomic_DNA"/>
</dbReference>
<evidence type="ECO:0000313" key="3">
    <source>
        <dbReference type="Proteomes" id="UP000007800"/>
    </source>
</evidence>
<proteinExistence type="predicted"/>
<feature type="non-terminal residue" evidence="2">
    <location>
        <position position="1"/>
    </location>
</feature>
<reference evidence="2 3" key="1">
    <citation type="submission" date="2008-07" db="EMBL/GenBank/DDBJ databases">
        <authorList>
            <person name="El-Sayed N."/>
            <person name="Caler E."/>
            <person name="Inman J."/>
            <person name="Amedeo P."/>
            <person name="Hass B."/>
            <person name="Wortman J."/>
        </authorList>
    </citation>
    <scope>NUCLEOTIDE SEQUENCE [LARGE SCALE GENOMIC DNA]</scope>
    <source>
        <strain evidence="3">ATCC 50983 / TXsc</strain>
    </source>
</reference>
<keyword evidence="3" id="KW-1185">Reference proteome</keyword>
<evidence type="ECO:0000313" key="2">
    <source>
        <dbReference type="EMBL" id="EEQ97181.1"/>
    </source>
</evidence>
<dbReference type="PANTHER" id="PTHR22878">
    <property type="entry name" value="DYNEIN HEAVY CHAIN 6, AXONEMAL-LIKE-RELATED"/>
    <property type="match status" value="1"/>
</dbReference>
<sequence length="130" mass="14647">VLGDPVKIQQWVVCSLPQDTLSVENAIIIDTSSRWPLMIDPQRQANKFIKNLGKQSSEAGIESCKLSDPNFLRTLELGIQFGKWILLENVGEELDPALEPILLQQKVKDGSGYVMKLGDKTINYMETFRL</sequence>
<dbReference type="InterPro" id="IPR026983">
    <property type="entry name" value="DHC"/>
</dbReference>
<dbReference type="GeneID" id="9054240"/>